<keyword evidence="6 7" id="KW-0046">Antibiotic resistance</keyword>
<dbReference type="InterPro" id="IPR012338">
    <property type="entry name" value="Beta-lactam/transpept-like"/>
</dbReference>
<keyword evidence="10" id="KW-1185">Reference proteome</keyword>
<evidence type="ECO:0000256" key="3">
    <source>
        <dbReference type="ARBA" id="ARBA00012865"/>
    </source>
</evidence>
<evidence type="ECO:0000259" key="8">
    <source>
        <dbReference type="Pfam" id="PF00905"/>
    </source>
</evidence>
<feature type="domain" description="Penicillin-binding protein transpeptidase" evidence="8">
    <location>
        <begin position="50"/>
        <end position="249"/>
    </location>
</feature>
<dbReference type="Gene3D" id="3.40.710.10">
    <property type="entry name" value="DD-peptidase/beta-lactamase superfamily"/>
    <property type="match status" value="1"/>
</dbReference>
<dbReference type="Proteomes" id="UP001597512">
    <property type="component" value="Unassembled WGS sequence"/>
</dbReference>
<evidence type="ECO:0000256" key="5">
    <source>
        <dbReference type="ARBA" id="ARBA00022801"/>
    </source>
</evidence>
<accession>A0ABW6AD55</accession>
<evidence type="ECO:0000256" key="4">
    <source>
        <dbReference type="ARBA" id="ARBA00022729"/>
    </source>
</evidence>
<dbReference type="GO" id="GO:0008800">
    <property type="term" value="F:beta-lactamase activity"/>
    <property type="evidence" value="ECO:0007669"/>
    <property type="project" value="UniProtKB-EC"/>
</dbReference>
<dbReference type="EC" id="3.5.2.6" evidence="3 7"/>
<dbReference type="Pfam" id="PF00905">
    <property type="entry name" value="Transpeptidase"/>
    <property type="match status" value="1"/>
</dbReference>
<evidence type="ECO:0000256" key="2">
    <source>
        <dbReference type="ARBA" id="ARBA00007898"/>
    </source>
</evidence>
<organism evidence="9 10">
    <name type="scientific">Spirosoma flavum</name>
    <dbReference type="NCBI Taxonomy" id="2048557"/>
    <lineage>
        <taxon>Bacteria</taxon>
        <taxon>Pseudomonadati</taxon>
        <taxon>Bacteroidota</taxon>
        <taxon>Cytophagia</taxon>
        <taxon>Cytophagales</taxon>
        <taxon>Cytophagaceae</taxon>
        <taxon>Spirosoma</taxon>
    </lineage>
</organism>
<dbReference type="SUPFAM" id="SSF56601">
    <property type="entry name" value="beta-lactamase/transpeptidase-like"/>
    <property type="match status" value="1"/>
</dbReference>
<reference evidence="10" key="1">
    <citation type="journal article" date="2019" name="Int. J. Syst. Evol. Microbiol.">
        <title>The Global Catalogue of Microorganisms (GCM) 10K type strain sequencing project: providing services to taxonomists for standard genome sequencing and annotation.</title>
        <authorList>
            <consortium name="The Broad Institute Genomics Platform"/>
            <consortium name="The Broad Institute Genome Sequencing Center for Infectious Disease"/>
            <person name="Wu L."/>
            <person name="Ma J."/>
        </authorList>
    </citation>
    <scope>NUCLEOTIDE SEQUENCE [LARGE SCALE GENOMIC DNA]</scope>
    <source>
        <strain evidence="10">KCTC 52490</strain>
    </source>
</reference>
<protein>
    <recommendedName>
        <fullName evidence="3 7">Beta-lactamase</fullName>
        <ecNumber evidence="3 7">3.5.2.6</ecNumber>
    </recommendedName>
</protein>
<name>A0ABW6AD55_9BACT</name>
<keyword evidence="4" id="KW-0732">Signal</keyword>
<dbReference type="InterPro" id="IPR001460">
    <property type="entry name" value="PCN-bd_Tpept"/>
</dbReference>
<dbReference type="PANTHER" id="PTHR30627:SF6">
    <property type="entry name" value="BETA-LACTAMASE YBXI-RELATED"/>
    <property type="match status" value="1"/>
</dbReference>
<proteinExistence type="inferred from homology"/>
<sequence length="270" mass="30899">MRTLYLLSLVGLLSAYRPPSVIDRPDFARFFEAEKLPGSFLLYDLKKDVYMAYRYDRCKETFLPASTFKIANTLIGLETGVLQGENSPMKWDGVKRDIVSWNQDHTLRSAFQVSCVPCYRELARKIGLKRMKSFVKKADYGHMDIHADNLDMFWLTGKSRISQVEEIDFLRRIYSGDVPFSEHSRAVLKKIMLIDDKPTYKLYGKTGWAINLDGVTVTGPNIGWFVGYVEKGNDVYFFATNIEHPTPVPDNFVSARRGITEKILAELGII</sequence>
<dbReference type="InterPro" id="IPR050515">
    <property type="entry name" value="Beta-lactam/transpept"/>
</dbReference>
<comment type="catalytic activity">
    <reaction evidence="1 7">
        <text>a beta-lactam + H2O = a substituted beta-amino acid</text>
        <dbReference type="Rhea" id="RHEA:20401"/>
        <dbReference type="ChEBI" id="CHEBI:15377"/>
        <dbReference type="ChEBI" id="CHEBI:35627"/>
        <dbReference type="ChEBI" id="CHEBI:140347"/>
        <dbReference type="EC" id="3.5.2.6"/>
    </reaction>
</comment>
<comment type="caution">
    <text evidence="9">The sequence shown here is derived from an EMBL/GenBank/DDBJ whole genome shotgun (WGS) entry which is preliminary data.</text>
</comment>
<comment type="similarity">
    <text evidence="2 7">Belongs to the class-D beta-lactamase family.</text>
</comment>
<dbReference type="PANTHER" id="PTHR30627">
    <property type="entry name" value="PEPTIDOGLYCAN D,D-TRANSPEPTIDASE"/>
    <property type="match status" value="1"/>
</dbReference>
<evidence type="ECO:0000313" key="9">
    <source>
        <dbReference type="EMBL" id="MFD2932744.1"/>
    </source>
</evidence>
<gene>
    <name evidence="9" type="primary">blaOXA</name>
    <name evidence="9" type="ORF">ACFS25_03080</name>
</gene>
<evidence type="ECO:0000313" key="10">
    <source>
        <dbReference type="Proteomes" id="UP001597512"/>
    </source>
</evidence>
<evidence type="ECO:0000256" key="1">
    <source>
        <dbReference type="ARBA" id="ARBA00001526"/>
    </source>
</evidence>
<dbReference type="RefSeq" id="WP_381496933.1">
    <property type="nucleotide sequence ID" value="NZ_JBHUOM010000001.1"/>
</dbReference>
<evidence type="ECO:0000256" key="6">
    <source>
        <dbReference type="ARBA" id="ARBA00023251"/>
    </source>
</evidence>
<dbReference type="EMBL" id="JBHUOM010000001">
    <property type="protein sequence ID" value="MFD2932744.1"/>
    <property type="molecule type" value="Genomic_DNA"/>
</dbReference>
<keyword evidence="5 7" id="KW-0378">Hydrolase</keyword>
<dbReference type="PROSITE" id="PS00337">
    <property type="entry name" value="BETA_LACTAMASE_D"/>
    <property type="match status" value="1"/>
</dbReference>
<dbReference type="NCBIfam" id="NF012161">
    <property type="entry name" value="bla_class_D_main"/>
    <property type="match status" value="1"/>
</dbReference>
<dbReference type="InterPro" id="IPR002137">
    <property type="entry name" value="Beta-lactam_class-D_AS"/>
</dbReference>
<evidence type="ECO:0000256" key="7">
    <source>
        <dbReference type="RuleBase" id="RU361140"/>
    </source>
</evidence>